<gene>
    <name evidence="1" type="ORF">CDAR_386851</name>
</gene>
<organism evidence="1 2">
    <name type="scientific">Caerostris darwini</name>
    <dbReference type="NCBI Taxonomy" id="1538125"/>
    <lineage>
        <taxon>Eukaryota</taxon>
        <taxon>Metazoa</taxon>
        <taxon>Ecdysozoa</taxon>
        <taxon>Arthropoda</taxon>
        <taxon>Chelicerata</taxon>
        <taxon>Arachnida</taxon>
        <taxon>Araneae</taxon>
        <taxon>Araneomorphae</taxon>
        <taxon>Entelegynae</taxon>
        <taxon>Araneoidea</taxon>
        <taxon>Araneidae</taxon>
        <taxon>Caerostris</taxon>
    </lineage>
</organism>
<evidence type="ECO:0000313" key="2">
    <source>
        <dbReference type="Proteomes" id="UP001054837"/>
    </source>
</evidence>
<name>A0AAV4PLX7_9ARAC</name>
<evidence type="ECO:0000313" key="1">
    <source>
        <dbReference type="EMBL" id="GIX97173.1"/>
    </source>
</evidence>
<comment type="caution">
    <text evidence="1">The sequence shown here is derived from an EMBL/GenBank/DDBJ whole genome shotgun (WGS) entry which is preliminary data.</text>
</comment>
<dbReference type="AlphaFoldDB" id="A0AAV4PLX7"/>
<keyword evidence="2" id="KW-1185">Reference proteome</keyword>
<dbReference type="Proteomes" id="UP001054837">
    <property type="component" value="Unassembled WGS sequence"/>
</dbReference>
<protein>
    <submittedName>
        <fullName evidence="1">Uncharacterized protein</fullName>
    </submittedName>
</protein>
<accession>A0AAV4PLX7</accession>
<proteinExistence type="predicted"/>
<dbReference type="EMBL" id="BPLQ01003007">
    <property type="protein sequence ID" value="GIX97173.1"/>
    <property type="molecule type" value="Genomic_DNA"/>
</dbReference>
<sequence length="86" mass="10006">METNISHETLNFFELPGYSRHHLTKSRDLRRVAWIKVKTTSPVLWLGVAMTRMYVTPSRGIRTSRAFAAFLEIRKKKAFRTLDGIP</sequence>
<reference evidence="1 2" key="1">
    <citation type="submission" date="2021-06" db="EMBL/GenBank/DDBJ databases">
        <title>Caerostris darwini draft genome.</title>
        <authorList>
            <person name="Kono N."/>
            <person name="Arakawa K."/>
        </authorList>
    </citation>
    <scope>NUCLEOTIDE SEQUENCE [LARGE SCALE GENOMIC DNA]</scope>
</reference>